<comment type="caution">
    <text evidence="3">The sequence shown here is derived from an EMBL/GenBank/DDBJ whole genome shotgun (WGS) entry which is preliminary data.</text>
</comment>
<keyword evidence="1" id="KW-0472">Membrane</keyword>
<keyword evidence="1" id="KW-1133">Transmembrane helix</keyword>
<feature type="signal peptide" evidence="2">
    <location>
        <begin position="1"/>
        <end position="20"/>
    </location>
</feature>
<name>A0A1G2QR20_9BACT</name>
<proteinExistence type="predicted"/>
<feature type="chain" id="PRO_5009584155" evidence="2">
    <location>
        <begin position="21"/>
        <end position="141"/>
    </location>
</feature>
<organism evidence="3 4">
    <name type="scientific">Candidatus Wildermuthbacteria bacterium GWA2_46_15</name>
    <dbReference type="NCBI Taxonomy" id="1802443"/>
    <lineage>
        <taxon>Bacteria</taxon>
        <taxon>Candidatus Wildermuthiibacteriota</taxon>
    </lineage>
</organism>
<feature type="transmembrane region" description="Helical" evidence="1">
    <location>
        <begin position="58"/>
        <end position="84"/>
    </location>
</feature>
<dbReference type="Proteomes" id="UP000179245">
    <property type="component" value="Unassembled WGS sequence"/>
</dbReference>
<keyword evidence="2" id="KW-0732">Signal</keyword>
<evidence type="ECO:0000313" key="4">
    <source>
        <dbReference type="Proteomes" id="UP000179245"/>
    </source>
</evidence>
<feature type="transmembrane region" description="Helical" evidence="1">
    <location>
        <begin position="96"/>
        <end position="121"/>
    </location>
</feature>
<protein>
    <submittedName>
        <fullName evidence="3">Uncharacterized protein</fullName>
    </submittedName>
</protein>
<sequence length="141" mass="15127">MKKLIIFVFLTLIIAPPVLAAGLVPCGYDLNGDGIYTPATEGCKLCHFFVMIQGIINFVLFTLVPPLAVLMVVVGGGMFILGSGYDPTLINKGRSVLTSVAIGLLIIYGSWVFVNTFFVLIGLANTNLGARIGQWFVFPCP</sequence>
<gene>
    <name evidence="3" type="ORF">A2117_02635</name>
</gene>
<evidence type="ECO:0000256" key="2">
    <source>
        <dbReference type="SAM" id="SignalP"/>
    </source>
</evidence>
<evidence type="ECO:0000256" key="1">
    <source>
        <dbReference type="SAM" id="Phobius"/>
    </source>
</evidence>
<accession>A0A1G2QR20</accession>
<evidence type="ECO:0000313" key="3">
    <source>
        <dbReference type="EMBL" id="OHA62847.1"/>
    </source>
</evidence>
<dbReference type="AlphaFoldDB" id="A0A1G2QR20"/>
<reference evidence="3 4" key="1">
    <citation type="journal article" date="2016" name="Nat. Commun.">
        <title>Thousands of microbial genomes shed light on interconnected biogeochemical processes in an aquifer system.</title>
        <authorList>
            <person name="Anantharaman K."/>
            <person name="Brown C.T."/>
            <person name="Hug L.A."/>
            <person name="Sharon I."/>
            <person name="Castelle C.J."/>
            <person name="Probst A.J."/>
            <person name="Thomas B.C."/>
            <person name="Singh A."/>
            <person name="Wilkins M.J."/>
            <person name="Karaoz U."/>
            <person name="Brodie E.L."/>
            <person name="Williams K.H."/>
            <person name="Hubbard S.S."/>
            <person name="Banfield J.F."/>
        </authorList>
    </citation>
    <scope>NUCLEOTIDE SEQUENCE [LARGE SCALE GENOMIC DNA]</scope>
</reference>
<dbReference type="EMBL" id="MHTO01000002">
    <property type="protein sequence ID" value="OHA62847.1"/>
    <property type="molecule type" value="Genomic_DNA"/>
</dbReference>
<keyword evidence="1" id="KW-0812">Transmembrane</keyword>
<dbReference type="STRING" id="1802443.A2117_02635"/>